<accession>A0A0W0F7A3</accession>
<gene>
    <name evidence="1" type="ORF">WG66_15239</name>
</gene>
<dbReference type="EMBL" id="LATX01002250">
    <property type="protein sequence ID" value="KTB32161.1"/>
    <property type="molecule type" value="Genomic_DNA"/>
</dbReference>
<reference evidence="1 2" key="1">
    <citation type="submission" date="2015-12" db="EMBL/GenBank/DDBJ databases">
        <title>Draft genome sequence of Moniliophthora roreri, the causal agent of frosty pod rot of cacao.</title>
        <authorList>
            <person name="Aime M.C."/>
            <person name="Diaz-Valderrama J.R."/>
            <person name="Kijpornyongpan T."/>
            <person name="Phillips-Mora W."/>
        </authorList>
    </citation>
    <scope>NUCLEOTIDE SEQUENCE [LARGE SCALE GENOMIC DNA]</scope>
    <source>
        <strain evidence="1 2">MCA 2952</strain>
    </source>
</reference>
<dbReference type="Proteomes" id="UP000054988">
    <property type="component" value="Unassembled WGS sequence"/>
</dbReference>
<evidence type="ECO:0000313" key="1">
    <source>
        <dbReference type="EMBL" id="KTB32161.1"/>
    </source>
</evidence>
<dbReference type="AlphaFoldDB" id="A0A0W0F7A3"/>
<evidence type="ECO:0000313" key="2">
    <source>
        <dbReference type="Proteomes" id="UP000054988"/>
    </source>
</evidence>
<protein>
    <submittedName>
        <fullName evidence="1">Uncharacterized protein</fullName>
    </submittedName>
</protein>
<proteinExistence type="predicted"/>
<dbReference type="eggNOG" id="ENOG502SI1J">
    <property type="taxonomic scope" value="Eukaryota"/>
</dbReference>
<organism evidence="1 2">
    <name type="scientific">Moniliophthora roreri</name>
    <name type="common">Frosty pod rot fungus</name>
    <name type="synonym">Monilia roreri</name>
    <dbReference type="NCBI Taxonomy" id="221103"/>
    <lineage>
        <taxon>Eukaryota</taxon>
        <taxon>Fungi</taxon>
        <taxon>Dikarya</taxon>
        <taxon>Basidiomycota</taxon>
        <taxon>Agaricomycotina</taxon>
        <taxon>Agaricomycetes</taxon>
        <taxon>Agaricomycetidae</taxon>
        <taxon>Agaricales</taxon>
        <taxon>Marasmiineae</taxon>
        <taxon>Marasmiaceae</taxon>
        <taxon>Moniliophthora</taxon>
    </lineage>
</organism>
<sequence length="269" mass="30261">MNIEINVFNALQDLSTLTEMVAITFYTNTVSAPYMRAVCAEGANGLALGPLYKKVCTFVQGLIDDPNLLLGLYIFHTASMLDSLEWVYPDTMDAARELLPQLPHIHRILVAFLKGVLGTWKQFSEEYAESGAIDLASSKDLEQAWMPATNDNNKGKLESYRVDARAHPNQSLHQHNAKALVMHNDTKAFIELVYWEEDFMNGCQAAQEMDASGLERKRKEDVVQGQKRAVDLNCKKAAEKKRQKNAKDEHILEIGSRLCRSLQEVEALC</sequence>
<name>A0A0W0F7A3_MONRR</name>
<comment type="caution">
    <text evidence="1">The sequence shown here is derived from an EMBL/GenBank/DDBJ whole genome shotgun (WGS) entry which is preliminary data.</text>
</comment>